<evidence type="ECO:0000256" key="1">
    <source>
        <dbReference type="ARBA" id="ARBA00006479"/>
    </source>
</evidence>
<name>A0A4S4BFF8_9BACL</name>
<dbReference type="PANTHER" id="PTHR18964">
    <property type="entry name" value="ROK (REPRESSOR, ORF, KINASE) FAMILY"/>
    <property type="match status" value="1"/>
</dbReference>
<dbReference type="PANTHER" id="PTHR18964:SF149">
    <property type="entry name" value="BIFUNCTIONAL UDP-N-ACETYLGLUCOSAMINE 2-EPIMERASE_N-ACETYLMANNOSAMINE KINASE"/>
    <property type="match status" value="1"/>
</dbReference>
<dbReference type="AlphaFoldDB" id="A0A4S4BFF8"/>
<comment type="similarity">
    <text evidence="1">Belongs to the ROK (NagC/XylR) family.</text>
</comment>
<dbReference type="Pfam" id="PF00480">
    <property type="entry name" value="ROK"/>
    <property type="match status" value="1"/>
</dbReference>
<protein>
    <submittedName>
        <fullName evidence="2">ROK family protein</fullName>
    </submittedName>
</protein>
<dbReference type="Proteomes" id="UP000310636">
    <property type="component" value="Unassembled WGS sequence"/>
</dbReference>
<organism evidence="2 3">
    <name type="scientific">Cohnella fermenti</name>
    <dbReference type="NCBI Taxonomy" id="2565925"/>
    <lineage>
        <taxon>Bacteria</taxon>
        <taxon>Bacillati</taxon>
        <taxon>Bacillota</taxon>
        <taxon>Bacilli</taxon>
        <taxon>Bacillales</taxon>
        <taxon>Paenibacillaceae</taxon>
        <taxon>Cohnella</taxon>
    </lineage>
</organism>
<dbReference type="InterPro" id="IPR043129">
    <property type="entry name" value="ATPase_NBD"/>
</dbReference>
<keyword evidence="3" id="KW-1185">Reference proteome</keyword>
<gene>
    <name evidence="2" type="ORF">E6C55_31425</name>
</gene>
<dbReference type="RefSeq" id="WP_136373803.1">
    <property type="nucleotide sequence ID" value="NZ_SSOB01000067.1"/>
</dbReference>
<evidence type="ECO:0000313" key="3">
    <source>
        <dbReference type="Proteomes" id="UP000310636"/>
    </source>
</evidence>
<sequence>MSDYILAFDVGGTFIKSAALLASGELVPESVASYPAKASLGREELLGHLTELIWRQMGTILTGDPLARLHGIGYAFPGEFDYPNGISYIAGLGKFESLYGVNLKQEVTARVLADAAGLGKRLSPRFRIAFENDASLFALGEWKLGKARPYRRSVCLTIGTGAGSAFLDGGRLVSSGAEVPPRGWICFLPFGDGIVDQYVSERGFLKLAADLAGPAGAAEGFGIKGLGVREFGVKEFAAMAREGNEAARRAFDQFGRNIGEVINRHLSAFRPEAIILGGQISKSSDLFLGGILDVLHDKAMAIETTDDTSLSTFAGAAELLRLE</sequence>
<dbReference type="SUPFAM" id="SSF53067">
    <property type="entry name" value="Actin-like ATPase domain"/>
    <property type="match status" value="1"/>
</dbReference>
<proteinExistence type="inferred from homology"/>
<dbReference type="Gene3D" id="3.30.420.40">
    <property type="match status" value="2"/>
</dbReference>
<dbReference type="EMBL" id="SSOB01000067">
    <property type="protein sequence ID" value="THF72912.1"/>
    <property type="molecule type" value="Genomic_DNA"/>
</dbReference>
<evidence type="ECO:0000313" key="2">
    <source>
        <dbReference type="EMBL" id="THF72912.1"/>
    </source>
</evidence>
<dbReference type="OrthoDB" id="49666at2"/>
<accession>A0A4S4BFF8</accession>
<comment type="caution">
    <text evidence="2">The sequence shown here is derived from an EMBL/GenBank/DDBJ whole genome shotgun (WGS) entry which is preliminary data.</text>
</comment>
<reference evidence="2 3" key="1">
    <citation type="submission" date="2019-04" db="EMBL/GenBank/DDBJ databases">
        <title>Cohnella sp. nov. isolated from preserved vegetables.</title>
        <authorList>
            <person name="Lin S.-Y."/>
            <person name="Hung M.-H."/>
            <person name="Young C.-C."/>
        </authorList>
    </citation>
    <scope>NUCLEOTIDE SEQUENCE [LARGE SCALE GENOMIC DNA]</scope>
    <source>
        <strain evidence="2 3">CC-MHH1044</strain>
    </source>
</reference>
<dbReference type="InterPro" id="IPR000600">
    <property type="entry name" value="ROK"/>
</dbReference>